<organism evidence="9 10">
    <name type="scientific">Sulfitobacter aestuarii</name>
    <dbReference type="NCBI Taxonomy" id="2161676"/>
    <lineage>
        <taxon>Bacteria</taxon>
        <taxon>Pseudomonadati</taxon>
        <taxon>Pseudomonadota</taxon>
        <taxon>Alphaproteobacteria</taxon>
        <taxon>Rhodobacterales</taxon>
        <taxon>Roseobacteraceae</taxon>
        <taxon>Sulfitobacter</taxon>
    </lineage>
</organism>
<evidence type="ECO:0000256" key="6">
    <source>
        <dbReference type="ARBA" id="ARBA00022989"/>
    </source>
</evidence>
<feature type="transmembrane region" description="Helical" evidence="8">
    <location>
        <begin position="157"/>
        <end position="176"/>
    </location>
</feature>
<feature type="transmembrane region" description="Helical" evidence="8">
    <location>
        <begin position="88"/>
        <end position="121"/>
    </location>
</feature>
<keyword evidence="7 8" id="KW-0472">Membrane</keyword>
<gene>
    <name evidence="9" type="ORF">ACFSUD_11200</name>
</gene>
<evidence type="ECO:0000256" key="7">
    <source>
        <dbReference type="ARBA" id="ARBA00023136"/>
    </source>
</evidence>
<comment type="subcellular location">
    <subcellularLocation>
        <location evidence="1">Cell membrane</location>
        <topology evidence="1">Multi-pass membrane protein</topology>
    </subcellularLocation>
</comment>
<feature type="transmembrane region" description="Helical" evidence="8">
    <location>
        <begin position="355"/>
        <end position="376"/>
    </location>
</feature>
<dbReference type="RefSeq" id="WP_386374409.1">
    <property type="nucleotide sequence ID" value="NZ_JBHUMP010000008.1"/>
</dbReference>
<dbReference type="InterPro" id="IPR050297">
    <property type="entry name" value="LipidA_mod_glycosyltrf_83"/>
</dbReference>
<keyword evidence="2" id="KW-1003">Cell membrane</keyword>
<dbReference type="Proteomes" id="UP001597474">
    <property type="component" value="Unassembled WGS sequence"/>
</dbReference>
<name>A0ABW5U2W6_9RHOB</name>
<proteinExistence type="predicted"/>
<sequence length="540" mass="59281">MQQWVFHRHWASTLLLCAGIGGIYLVGILSRSIWYDEAITLQSLSGQRLAAQEFGFVDIGALKTFVTGTTSLPELIRRYIETDVHPPLYFILAHAATLIFGTQLVVVRGLSLVLVLFSALLYRRLLGQVGERTGLGVMLVYALSFAAITTAQDARGYALVLLLVILAWRLLILAARCGSGQGRFRIDFLLGLTCGGLLLTHYFALFVVLPLLGWRMIETTRNRDPAGLIAPLVCACVFAPWLPVMLEHLGARPEQMAGFQGVLPWSKRMMLLLPAQVISATHGGFPDILQNALRGVVLLLMLIGTLRIMLHPAPAPERRGLEHIAVFVPAAGLLCFLLVSILLDRWFDTFRYLLFFAPFLCYLAARGALLVGTVLASPFGRKAYVAASPLVILIAVQLAMANFGYETNRNRGGAYFKSIAHQLRSVGVRDSLVIIDPGNGRGTLLAAAQALPEENAAYVLPRDPAQWAESAERLAPQLAELKMVLLVFTITRGNMESDKTLLYDPIVQTLEAAGFIGAEEPPVPHGRRFYAKWERPDGNS</sequence>
<keyword evidence="5 8" id="KW-0812">Transmembrane</keyword>
<accession>A0ABW5U2W6</accession>
<evidence type="ECO:0000256" key="1">
    <source>
        <dbReference type="ARBA" id="ARBA00004651"/>
    </source>
</evidence>
<evidence type="ECO:0000256" key="3">
    <source>
        <dbReference type="ARBA" id="ARBA00022676"/>
    </source>
</evidence>
<dbReference type="GO" id="GO:0016757">
    <property type="term" value="F:glycosyltransferase activity"/>
    <property type="evidence" value="ECO:0007669"/>
    <property type="project" value="UniProtKB-KW"/>
</dbReference>
<dbReference type="EMBL" id="JBHUMP010000008">
    <property type="protein sequence ID" value="MFD2740140.1"/>
    <property type="molecule type" value="Genomic_DNA"/>
</dbReference>
<evidence type="ECO:0000313" key="10">
    <source>
        <dbReference type="Proteomes" id="UP001597474"/>
    </source>
</evidence>
<feature type="transmembrane region" description="Helical" evidence="8">
    <location>
        <begin position="12"/>
        <end position="34"/>
    </location>
</feature>
<keyword evidence="3 9" id="KW-0328">Glycosyltransferase</keyword>
<feature type="transmembrane region" description="Helical" evidence="8">
    <location>
        <begin position="291"/>
        <end position="310"/>
    </location>
</feature>
<protein>
    <submittedName>
        <fullName evidence="9">Glycosyltransferase family 39 protein</fullName>
        <ecNumber evidence="9">2.4.-.-</ecNumber>
    </submittedName>
</protein>
<feature type="transmembrane region" description="Helical" evidence="8">
    <location>
        <begin position="383"/>
        <end position="405"/>
    </location>
</feature>
<keyword evidence="6 8" id="KW-1133">Transmembrane helix</keyword>
<keyword evidence="10" id="KW-1185">Reference proteome</keyword>
<keyword evidence="4 9" id="KW-0808">Transferase</keyword>
<feature type="transmembrane region" description="Helical" evidence="8">
    <location>
        <begin position="226"/>
        <end position="246"/>
    </location>
</feature>
<evidence type="ECO:0000256" key="8">
    <source>
        <dbReference type="SAM" id="Phobius"/>
    </source>
</evidence>
<evidence type="ECO:0000256" key="5">
    <source>
        <dbReference type="ARBA" id="ARBA00022692"/>
    </source>
</evidence>
<dbReference type="EC" id="2.4.-.-" evidence="9"/>
<feature type="transmembrane region" description="Helical" evidence="8">
    <location>
        <begin position="188"/>
        <end position="214"/>
    </location>
</feature>
<comment type="caution">
    <text evidence="9">The sequence shown here is derived from an EMBL/GenBank/DDBJ whole genome shotgun (WGS) entry which is preliminary data.</text>
</comment>
<reference evidence="10" key="1">
    <citation type="journal article" date="2019" name="Int. J. Syst. Evol. Microbiol.">
        <title>The Global Catalogue of Microorganisms (GCM) 10K type strain sequencing project: providing services to taxonomists for standard genome sequencing and annotation.</title>
        <authorList>
            <consortium name="The Broad Institute Genomics Platform"/>
            <consortium name="The Broad Institute Genome Sequencing Center for Infectious Disease"/>
            <person name="Wu L."/>
            <person name="Ma J."/>
        </authorList>
    </citation>
    <scope>NUCLEOTIDE SEQUENCE [LARGE SCALE GENOMIC DNA]</scope>
    <source>
        <strain evidence="10">TISTR 2562</strain>
    </source>
</reference>
<evidence type="ECO:0000256" key="2">
    <source>
        <dbReference type="ARBA" id="ARBA00022475"/>
    </source>
</evidence>
<evidence type="ECO:0000256" key="4">
    <source>
        <dbReference type="ARBA" id="ARBA00022679"/>
    </source>
</evidence>
<dbReference type="PANTHER" id="PTHR33908">
    <property type="entry name" value="MANNOSYLTRANSFERASE YKCB-RELATED"/>
    <property type="match status" value="1"/>
</dbReference>
<feature type="transmembrane region" description="Helical" evidence="8">
    <location>
        <begin position="133"/>
        <end position="151"/>
    </location>
</feature>
<evidence type="ECO:0000313" key="9">
    <source>
        <dbReference type="EMBL" id="MFD2740140.1"/>
    </source>
</evidence>
<feature type="transmembrane region" description="Helical" evidence="8">
    <location>
        <begin position="322"/>
        <end position="343"/>
    </location>
</feature>
<dbReference type="PANTHER" id="PTHR33908:SF11">
    <property type="entry name" value="MEMBRANE PROTEIN"/>
    <property type="match status" value="1"/>
</dbReference>